<gene>
    <name evidence="1" type="ORF">K0M31_013143</name>
</gene>
<evidence type="ECO:0000313" key="1">
    <source>
        <dbReference type="EMBL" id="KAK1119727.1"/>
    </source>
</evidence>
<dbReference type="AlphaFoldDB" id="A0AA40FII2"/>
<sequence>MVAREAHFVLTFLTVLAEKSPVPTVLALFILLSSLSQSDMLGPRGSVEQVSPIKQYL</sequence>
<dbReference type="Proteomes" id="UP001177670">
    <property type="component" value="Unassembled WGS sequence"/>
</dbReference>
<comment type="caution">
    <text evidence="1">The sequence shown here is derived from an EMBL/GenBank/DDBJ whole genome shotgun (WGS) entry which is preliminary data.</text>
</comment>
<protein>
    <submittedName>
        <fullName evidence="1">Uncharacterized protein</fullName>
    </submittedName>
</protein>
<keyword evidence="2" id="KW-1185">Reference proteome</keyword>
<accession>A0AA40FII2</accession>
<proteinExistence type="predicted"/>
<reference evidence="1" key="1">
    <citation type="submission" date="2021-10" db="EMBL/GenBank/DDBJ databases">
        <title>Melipona bicolor Genome sequencing and assembly.</title>
        <authorList>
            <person name="Araujo N.S."/>
            <person name="Arias M.C."/>
        </authorList>
    </citation>
    <scope>NUCLEOTIDE SEQUENCE</scope>
    <source>
        <strain evidence="1">USP_2M_L1-L4_2017</strain>
        <tissue evidence="1">Whole body</tissue>
    </source>
</reference>
<dbReference type="EMBL" id="JAHYIQ010000035">
    <property type="protein sequence ID" value="KAK1119727.1"/>
    <property type="molecule type" value="Genomic_DNA"/>
</dbReference>
<name>A0AA40FII2_9HYME</name>
<organism evidence="1 2">
    <name type="scientific">Melipona bicolor</name>
    <dbReference type="NCBI Taxonomy" id="60889"/>
    <lineage>
        <taxon>Eukaryota</taxon>
        <taxon>Metazoa</taxon>
        <taxon>Ecdysozoa</taxon>
        <taxon>Arthropoda</taxon>
        <taxon>Hexapoda</taxon>
        <taxon>Insecta</taxon>
        <taxon>Pterygota</taxon>
        <taxon>Neoptera</taxon>
        <taxon>Endopterygota</taxon>
        <taxon>Hymenoptera</taxon>
        <taxon>Apocrita</taxon>
        <taxon>Aculeata</taxon>
        <taxon>Apoidea</taxon>
        <taxon>Anthophila</taxon>
        <taxon>Apidae</taxon>
        <taxon>Melipona</taxon>
    </lineage>
</organism>
<evidence type="ECO:0000313" key="2">
    <source>
        <dbReference type="Proteomes" id="UP001177670"/>
    </source>
</evidence>